<name>A0A543BZL4_9ACTN</name>
<dbReference type="Proteomes" id="UP000316096">
    <property type="component" value="Unassembled WGS sequence"/>
</dbReference>
<protein>
    <submittedName>
        <fullName evidence="1">Uncharacterized protein YndB with AHSA1/START domain</fullName>
    </submittedName>
</protein>
<proteinExistence type="predicted"/>
<dbReference type="InterPro" id="IPR023393">
    <property type="entry name" value="START-like_dom_sf"/>
</dbReference>
<dbReference type="AlphaFoldDB" id="A0A543BZL4"/>
<keyword evidence="2" id="KW-1185">Reference proteome</keyword>
<evidence type="ECO:0000313" key="1">
    <source>
        <dbReference type="EMBL" id="TQL90274.1"/>
    </source>
</evidence>
<dbReference type="RefSeq" id="WP_141962330.1">
    <property type="nucleotide sequence ID" value="NZ_VFOZ01000002.1"/>
</dbReference>
<evidence type="ECO:0000313" key="2">
    <source>
        <dbReference type="Proteomes" id="UP000316096"/>
    </source>
</evidence>
<dbReference type="Gene3D" id="3.30.530.20">
    <property type="match status" value="1"/>
</dbReference>
<sequence>MPKPYASAVLPVSADLVWDYLRDFANIADWHPGISTGEMEDGTGDRVGSVRRLTGPGGEVFRERLVALDDGERLYTYDLIEGPFPIRSYRSTLRIAPVTDSGLAFAEWWSYFDADAKDEAGLTKTFARGVYATGLAALRERFS</sequence>
<dbReference type="PANTHER" id="PTHR39332">
    <property type="entry name" value="BLL4707 PROTEIN"/>
    <property type="match status" value="1"/>
</dbReference>
<dbReference type="OrthoDB" id="6024794at2"/>
<comment type="caution">
    <text evidence="1">The sequence shown here is derived from an EMBL/GenBank/DDBJ whole genome shotgun (WGS) entry which is preliminary data.</text>
</comment>
<organism evidence="1 2">
    <name type="scientific">Actinoallomurus bryophytorum</name>
    <dbReference type="NCBI Taxonomy" id="1490222"/>
    <lineage>
        <taxon>Bacteria</taxon>
        <taxon>Bacillati</taxon>
        <taxon>Actinomycetota</taxon>
        <taxon>Actinomycetes</taxon>
        <taxon>Streptosporangiales</taxon>
        <taxon>Thermomonosporaceae</taxon>
        <taxon>Actinoallomurus</taxon>
    </lineage>
</organism>
<dbReference type="InterPro" id="IPR019587">
    <property type="entry name" value="Polyketide_cyclase/dehydratase"/>
</dbReference>
<dbReference type="EMBL" id="VFOZ01000002">
    <property type="protein sequence ID" value="TQL90274.1"/>
    <property type="molecule type" value="Genomic_DNA"/>
</dbReference>
<dbReference type="CDD" id="cd07821">
    <property type="entry name" value="PYR_PYL_RCAR_like"/>
    <property type="match status" value="1"/>
</dbReference>
<reference evidence="1 2" key="1">
    <citation type="submission" date="2019-06" db="EMBL/GenBank/DDBJ databases">
        <title>Sequencing the genomes of 1000 actinobacteria strains.</title>
        <authorList>
            <person name="Klenk H.-P."/>
        </authorList>
    </citation>
    <scope>NUCLEOTIDE SEQUENCE [LARGE SCALE GENOMIC DNA]</scope>
    <source>
        <strain evidence="1 2">DSM 102200</strain>
    </source>
</reference>
<dbReference type="Pfam" id="PF10604">
    <property type="entry name" value="Polyketide_cyc2"/>
    <property type="match status" value="1"/>
</dbReference>
<dbReference type="SUPFAM" id="SSF55961">
    <property type="entry name" value="Bet v1-like"/>
    <property type="match status" value="1"/>
</dbReference>
<accession>A0A543BZL4</accession>
<gene>
    <name evidence="1" type="ORF">FB559_7575</name>
</gene>
<dbReference type="PANTHER" id="PTHR39332:SF7">
    <property type="entry name" value="SRPBCC FAMILY PROTEIN"/>
    <property type="match status" value="1"/>
</dbReference>